<evidence type="ECO:0000313" key="3">
    <source>
        <dbReference type="Proteomes" id="UP000242146"/>
    </source>
</evidence>
<reference evidence="2 3" key="1">
    <citation type="submission" date="2016-07" db="EMBL/GenBank/DDBJ databases">
        <title>Pervasive Adenine N6-methylation of Active Genes in Fungi.</title>
        <authorList>
            <consortium name="DOE Joint Genome Institute"/>
            <person name="Mondo S.J."/>
            <person name="Dannebaum R.O."/>
            <person name="Kuo R.C."/>
            <person name="Labutti K."/>
            <person name="Haridas S."/>
            <person name="Kuo A."/>
            <person name="Salamov A."/>
            <person name="Ahrendt S.R."/>
            <person name="Lipzen A."/>
            <person name="Sullivan W."/>
            <person name="Andreopoulos W.B."/>
            <person name="Clum A."/>
            <person name="Lindquist E."/>
            <person name="Daum C."/>
            <person name="Ramamoorthy G.K."/>
            <person name="Gryganskyi A."/>
            <person name="Culley D."/>
            <person name="Magnuson J.K."/>
            <person name="James T.Y."/>
            <person name="O'Malley M.A."/>
            <person name="Stajich J.E."/>
            <person name="Spatafora J.W."/>
            <person name="Visel A."/>
            <person name="Grigoriev I.V."/>
        </authorList>
    </citation>
    <scope>NUCLEOTIDE SEQUENCE [LARGE SCALE GENOMIC DNA]</scope>
    <source>
        <strain evidence="2 3">NRRL 3301</strain>
    </source>
</reference>
<feature type="compositionally biased region" description="Polar residues" evidence="1">
    <location>
        <begin position="52"/>
        <end position="67"/>
    </location>
</feature>
<evidence type="ECO:0000256" key="1">
    <source>
        <dbReference type="SAM" id="MobiDB-lite"/>
    </source>
</evidence>
<dbReference type="EMBL" id="MCGT01000003">
    <property type="protein sequence ID" value="ORX61419.1"/>
    <property type="molecule type" value="Genomic_DNA"/>
</dbReference>
<comment type="caution">
    <text evidence="2">The sequence shown here is derived from an EMBL/GenBank/DDBJ whole genome shotgun (WGS) entry which is preliminary data.</text>
</comment>
<sequence length="88" mass="9792">MGCCQSSEKPTVYEVTIDDQGIARHVPEGQGTHFIRVSDNNETILEEKPSITENLTSPNPTFQTPMSLHSKRIHPLTTGEKKDPETKS</sequence>
<accession>A0A1X2GTW7</accession>
<dbReference type="OrthoDB" id="2366000at2759"/>
<evidence type="ECO:0000313" key="2">
    <source>
        <dbReference type="EMBL" id="ORX61419.1"/>
    </source>
</evidence>
<dbReference type="AlphaFoldDB" id="A0A1X2GTW7"/>
<keyword evidence="3" id="KW-1185">Reference proteome</keyword>
<protein>
    <submittedName>
        <fullName evidence="2">Uncharacterized protein</fullName>
    </submittedName>
</protein>
<name>A0A1X2GTW7_9FUNG</name>
<dbReference type="Proteomes" id="UP000242146">
    <property type="component" value="Unassembled WGS sequence"/>
</dbReference>
<organism evidence="2 3">
    <name type="scientific">Hesseltinella vesiculosa</name>
    <dbReference type="NCBI Taxonomy" id="101127"/>
    <lineage>
        <taxon>Eukaryota</taxon>
        <taxon>Fungi</taxon>
        <taxon>Fungi incertae sedis</taxon>
        <taxon>Mucoromycota</taxon>
        <taxon>Mucoromycotina</taxon>
        <taxon>Mucoromycetes</taxon>
        <taxon>Mucorales</taxon>
        <taxon>Cunninghamellaceae</taxon>
        <taxon>Hesseltinella</taxon>
    </lineage>
</organism>
<feature type="region of interest" description="Disordered" evidence="1">
    <location>
        <begin position="52"/>
        <end position="88"/>
    </location>
</feature>
<feature type="compositionally biased region" description="Basic and acidic residues" evidence="1">
    <location>
        <begin position="79"/>
        <end position="88"/>
    </location>
</feature>
<proteinExistence type="predicted"/>
<gene>
    <name evidence="2" type="ORF">DM01DRAFT_1122246</name>
</gene>